<organism evidence="2 3">
    <name type="scientific">Eleginops maclovinus</name>
    <name type="common">Patagonian blennie</name>
    <name type="synonym">Eleginus maclovinus</name>
    <dbReference type="NCBI Taxonomy" id="56733"/>
    <lineage>
        <taxon>Eukaryota</taxon>
        <taxon>Metazoa</taxon>
        <taxon>Chordata</taxon>
        <taxon>Craniata</taxon>
        <taxon>Vertebrata</taxon>
        <taxon>Euteleostomi</taxon>
        <taxon>Actinopterygii</taxon>
        <taxon>Neopterygii</taxon>
        <taxon>Teleostei</taxon>
        <taxon>Neoteleostei</taxon>
        <taxon>Acanthomorphata</taxon>
        <taxon>Eupercaria</taxon>
        <taxon>Perciformes</taxon>
        <taxon>Notothenioidei</taxon>
        <taxon>Eleginopidae</taxon>
        <taxon>Eleginops</taxon>
    </lineage>
</organism>
<dbReference type="AlphaFoldDB" id="A0AAN7XK14"/>
<evidence type="ECO:0000256" key="1">
    <source>
        <dbReference type="SAM" id="MobiDB-lite"/>
    </source>
</evidence>
<dbReference type="EMBL" id="JAUZQC010000012">
    <property type="protein sequence ID" value="KAK5862179.1"/>
    <property type="molecule type" value="Genomic_DNA"/>
</dbReference>
<evidence type="ECO:0000313" key="3">
    <source>
        <dbReference type="Proteomes" id="UP001346869"/>
    </source>
</evidence>
<comment type="caution">
    <text evidence="2">The sequence shown here is derived from an EMBL/GenBank/DDBJ whole genome shotgun (WGS) entry which is preliminary data.</text>
</comment>
<keyword evidence="3" id="KW-1185">Reference proteome</keyword>
<feature type="region of interest" description="Disordered" evidence="1">
    <location>
        <begin position="16"/>
        <end position="60"/>
    </location>
</feature>
<feature type="compositionally biased region" description="Basic and acidic residues" evidence="1">
    <location>
        <begin position="18"/>
        <end position="28"/>
    </location>
</feature>
<reference evidence="2 3" key="2">
    <citation type="journal article" date="2023" name="Mol. Biol. Evol.">
        <title>Genomics of Secondarily Temperate Adaptation in the Only Non-Antarctic Icefish.</title>
        <authorList>
            <person name="Rivera-Colon A.G."/>
            <person name="Rayamajhi N."/>
            <person name="Minhas B.F."/>
            <person name="Madrigal G."/>
            <person name="Bilyk K.T."/>
            <person name="Yoon V."/>
            <person name="Hune M."/>
            <person name="Gregory S."/>
            <person name="Cheng C.H.C."/>
            <person name="Catchen J.M."/>
        </authorList>
    </citation>
    <scope>NUCLEOTIDE SEQUENCE [LARGE SCALE GENOMIC DNA]</scope>
    <source>
        <strain evidence="2">JMC-PN-2008</strain>
    </source>
</reference>
<protein>
    <submittedName>
        <fullName evidence="2">Uncharacterized protein</fullName>
    </submittedName>
</protein>
<dbReference type="Proteomes" id="UP001346869">
    <property type="component" value="Unassembled WGS sequence"/>
</dbReference>
<gene>
    <name evidence="2" type="ORF">PBY51_017602</name>
</gene>
<name>A0AAN7XK14_ELEMC</name>
<sequence length="84" mass="9514">MPCPLAALATIGFHTRGSAHDARSLDRNRSKKPARPDSPQRLPLPRETSSKHKKREGLSTVQLQSKCKNIKLHKEFTALFYFKS</sequence>
<accession>A0AAN7XK14</accession>
<reference evidence="2 3" key="1">
    <citation type="journal article" date="2023" name="Genes (Basel)">
        <title>Chromosome-Level Genome Assembly and Circadian Gene Repertoire of the Patagonia Blennie Eleginops maclovinus-The Closest Ancestral Proxy of Antarctic Cryonotothenioids.</title>
        <authorList>
            <person name="Cheng C.C."/>
            <person name="Rivera-Colon A.G."/>
            <person name="Minhas B.F."/>
            <person name="Wilson L."/>
            <person name="Rayamajhi N."/>
            <person name="Vargas-Chacoff L."/>
            <person name="Catchen J.M."/>
        </authorList>
    </citation>
    <scope>NUCLEOTIDE SEQUENCE [LARGE SCALE GENOMIC DNA]</scope>
    <source>
        <strain evidence="2">JMC-PN-2008</strain>
    </source>
</reference>
<proteinExistence type="predicted"/>
<evidence type="ECO:0000313" key="2">
    <source>
        <dbReference type="EMBL" id="KAK5862179.1"/>
    </source>
</evidence>